<dbReference type="SUPFAM" id="SSF51269">
    <property type="entry name" value="AFP III-like domain"/>
    <property type="match status" value="1"/>
</dbReference>
<evidence type="ECO:0000313" key="3">
    <source>
        <dbReference type="Proteomes" id="UP001595897"/>
    </source>
</evidence>
<dbReference type="PROSITE" id="PS50844">
    <property type="entry name" value="AFP_LIKE"/>
    <property type="match status" value="1"/>
</dbReference>
<sequence>MFTVNGQAIGKRLPPYIIAELSANHGGSIERAKASIQAAKAAGASAVKIQSYTPDTMTIDCDKPDFQIKSGLWKGSSLYSLYKQAYTPYEWHQELFTYAAQIGITLFSSPFDETAVDLLASLDAPAYKIASFELTDIPLIEYTAKQKRPMFMSTGMASLAEIAEAVQACKQQGNDEILLFHCISSYPAPTEESNLLNITAIAKEFDVELGLSDHTISNLAAIMSIGLGAVAVEKHFKLDDKDCGPDASFSLLPSQLSSLVQDCQQASLALGDGDFERTKAESDNSKFRRSLYFVKDLPEGAPITQDAVRRIRPGFGLAPKHLDKIMGQSLTKAVERGDPVTWDCFS</sequence>
<feature type="domain" description="AFP-like" evidence="1">
    <location>
        <begin position="290"/>
        <end position="346"/>
    </location>
</feature>
<dbReference type="Pfam" id="PF03102">
    <property type="entry name" value="NeuB"/>
    <property type="match status" value="1"/>
</dbReference>
<dbReference type="RefSeq" id="WP_382406917.1">
    <property type="nucleotide sequence ID" value="NZ_JBHSGU010000002.1"/>
</dbReference>
<dbReference type="Proteomes" id="UP001595897">
    <property type="component" value="Unassembled WGS sequence"/>
</dbReference>
<dbReference type="InterPro" id="IPR020030">
    <property type="entry name" value="Pseudaminic_synth_PseI"/>
</dbReference>
<dbReference type="InterPro" id="IPR051690">
    <property type="entry name" value="PseI-like"/>
</dbReference>
<dbReference type="GO" id="GO:0016740">
    <property type="term" value="F:transferase activity"/>
    <property type="evidence" value="ECO:0007669"/>
    <property type="project" value="UniProtKB-KW"/>
</dbReference>
<dbReference type="SUPFAM" id="SSF51569">
    <property type="entry name" value="Aldolase"/>
    <property type="match status" value="1"/>
</dbReference>
<keyword evidence="3" id="KW-1185">Reference proteome</keyword>
<proteinExistence type="predicted"/>
<gene>
    <name evidence="2" type="primary">pseI</name>
    <name evidence="2" type="ORF">ACFO4O_07190</name>
</gene>
<dbReference type="CDD" id="cd11615">
    <property type="entry name" value="SAF_NeuB_like"/>
    <property type="match status" value="1"/>
</dbReference>
<keyword evidence="2" id="KW-0808">Transferase</keyword>
<reference evidence="3" key="1">
    <citation type="journal article" date="2019" name="Int. J. Syst. Evol. Microbiol.">
        <title>The Global Catalogue of Microorganisms (GCM) 10K type strain sequencing project: providing services to taxonomists for standard genome sequencing and annotation.</title>
        <authorList>
            <consortium name="The Broad Institute Genomics Platform"/>
            <consortium name="The Broad Institute Genome Sequencing Center for Infectious Disease"/>
            <person name="Wu L."/>
            <person name="Ma J."/>
        </authorList>
    </citation>
    <scope>NUCLEOTIDE SEQUENCE [LARGE SCALE GENOMIC DNA]</scope>
    <source>
        <strain evidence="3">KACC 12507</strain>
    </source>
</reference>
<dbReference type="EMBL" id="JBHSGU010000002">
    <property type="protein sequence ID" value="MFC4699933.1"/>
    <property type="molecule type" value="Genomic_DNA"/>
</dbReference>
<accession>A0ABV9LWU5</accession>
<dbReference type="InterPro" id="IPR013974">
    <property type="entry name" value="SAF"/>
</dbReference>
<dbReference type="InterPro" id="IPR006190">
    <property type="entry name" value="SAF_AFP_Neu5Ac"/>
</dbReference>
<dbReference type="Gene3D" id="3.90.1210.10">
    <property type="entry name" value="Antifreeze-like/N-acetylneuraminic acid synthase C-terminal domain"/>
    <property type="match status" value="1"/>
</dbReference>
<dbReference type="InterPro" id="IPR013132">
    <property type="entry name" value="PseI/NeuA/B-like_N"/>
</dbReference>
<dbReference type="PANTHER" id="PTHR42966">
    <property type="entry name" value="N-ACETYLNEURAMINATE SYNTHASE"/>
    <property type="match status" value="1"/>
</dbReference>
<dbReference type="Gene3D" id="3.20.20.70">
    <property type="entry name" value="Aldolase class I"/>
    <property type="match status" value="1"/>
</dbReference>
<dbReference type="Pfam" id="PF08666">
    <property type="entry name" value="SAF"/>
    <property type="match status" value="1"/>
</dbReference>
<dbReference type="InterPro" id="IPR036732">
    <property type="entry name" value="AFP_Neu5c_C_sf"/>
</dbReference>
<organism evidence="2 3">
    <name type="scientific">Glaciecola siphonariae</name>
    <dbReference type="NCBI Taxonomy" id="521012"/>
    <lineage>
        <taxon>Bacteria</taxon>
        <taxon>Pseudomonadati</taxon>
        <taxon>Pseudomonadota</taxon>
        <taxon>Gammaproteobacteria</taxon>
        <taxon>Alteromonadales</taxon>
        <taxon>Alteromonadaceae</taxon>
        <taxon>Glaciecola</taxon>
    </lineage>
</organism>
<dbReference type="EC" id="2.5.1.97" evidence="2"/>
<dbReference type="InterPro" id="IPR013785">
    <property type="entry name" value="Aldolase_TIM"/>
</dbReference>
<protein>
    <submittedName>
        <fullName evidence="2">Pseudaminic acid synthase</fullName>
        <ecNumber evidence="2">2.5.1.97</ecNumber>
    </submittedName>
</protein>
<evidence type="ECO:0000313" key="2">
    <source>
        <dbReference type="EMBL" id="MFC4699933.1"/>
    </source>
</evidence>
<comment type="caution">
    <text evidence="2">The sequence shown here is derived from an EMBL/GenBank/DDBJ whole genome shotgun (WGS) entry which is preliminary data.</text>
</comment>
<dbReference type="NCBIfam" id="TIGR03586">
    <property type="entry name" value="PseI"/>
    <property type="match status" value="1"/>
</dbReference>
<dbReference type="PANTHER" id="PTHR42966:SF2">
    <property type="entry name" value="PSEUDAMINIC ACID SYNTHASE"/>
    <property type="match status" value="1"/>
</dbReference>
<name>A0ABV9LWU5_9ALTE</name>
<dbReference type="SMART" id="SM00858">
    <property type="entry name" value="SAF"/>
    <property type="match status" value="1"/>
</dbReference>
<dbReference type="InterPro" id="IPR057736">
    <property type="entry name" value="SAF_PseI/NeuA/NeuB"/>
</dbReference>
<evidence type="ECO:0000259" key="1">
    <source>
        <dbReference type="PROSITE" id="PS50844"/>
    </source>
</evidence>